<reference evidence="1 2" key="1">
    <citation type="submission" date="2017-10" db="EMBL/GenBank/DDBJ databases">
        <title>Draft genome of Lysinibacillus fusiformis strain Juneja, a laboratory-derived pathogen of Drosophila melanogaster.</title>
        <authorList>
            <person name="Smith B.R."/>
            <person name="Unckless R.L."/>
        </authorList>
    </citation>
    <scope>NUCLEOTIDE SEQUENCE [LARGE SCALE GENOMIC DNA]</scope>
    <source>
        <strain evidence="1 2">Juneja</strain>
    </source>
</reference>
<dbReference type="RefSeq" id="WP_036117082.1">
    <property type="nucleotide sequence ID" value="NZ_JAZBNI010000002.1"/>
</dbReference>
<gene>
    <name evidence="1" type="ORF">CRI88_13035</name>
</gene>
<evidence type="ECO:0000313" key="2">
    <source>
        <dbReference type="Proteomes" id="UP000234956"/>
    </source>
</evidence>
<proteinExistence type="predicted"/>
<protein>
    <submittedName>
        <fullName evidence="1">Uncharacterized protein</fullName>
    </submittedName>
</protein>
<comment type="caution">
    <text evidence="1">The sequence shown here is derived from an EMBL/GenBank/DDBJ whole genome shotgun (WGS) entry which is preliminary data.</text>
</comment>
<accession>A0A2I0V006</accession>
<evidence type="ECO:0000313" key="1">
    <source>
        <dbReference type="EMBL" id="PKU51615.1"/>
    </source>
</evidence>
<sequence>MYSNTANMLKQTTNLINALNKIKQNLSFVKLYINSDRTLAIYFLSNAYSDFNLFKTIYLSVTPGDQTIDEFLEKYEKFFVEVNKYLEVFTDNSVVEDRLHKEVLFAINELERYLLNLLDLYR</sequence>
<name>A0A2I0V006_9BACI</name>
<dbReference type="EMBL" id="PDFK01000003">
    <property type="protein sequence ID" value="PKU51615.1"/>
    <property type="molecule type" value="Genomic_DNA"/>
</dbReference>
<dbReference type="AlphaFoldDB" id="A0A2I0V006"/>
<organism evidence="1 2">
    <name type="scientific">Lysinibacillus fusiformis</name>
    <dbReference type="NCBI Taxonomy" id="28031"/>
    <lineage>
        <taxon>Bacteria</taxon>
        <taxon>Bacillati</taxon>
        <taxon>Bacillota</taxon>
        <taxon>Bacilli</taxon>
        <taxon>Bacillales</taxon>
        <taxon>Bacillaceae</taxon>
        <taxon>Lysinibacillus</taxon>
    </lineage>
</organism>
<dbReference type="Proteomes" id="UP000234956">
    <property type="component" value="Unassembled WGS sequence"/>
</dbReference>